<dbReference type="EMBL" id="CP017825">
    <property type="protein sequence ID" value="APA14210.1"/>
    <property type="molecule type" value="Genomic_DNA"/>
</dbReference>
<dbReference type="AlphaFoldDB" id="A0A1D9QGZ0"/>
<organism evidence="1 2">
    <name type="scientific">Sclerotinia sclerotiorum (strain ATCC 18683 / 1980 / Ss-1)</name>
    <name type="common">White mold</name>
    <name type="synonym">Whetzelinia sclerotiorum</name>
    <dbReference type="NCBI Taxonomy" id="665079"/>
    <lineage>
        <taxon>Eukaryota</taxon>
        <taxon>Fungi</taxon>
        <taxon>Dikarya</taxon>
        <taxon>Ascomycota</taxon>
        <taxon>Pezizomycotina</taxon>
        <taxon>Leotiomycetes</taxon>
        <taxon>Helotiales</taxon>
        <taxon>Sclerotiniaceae</taxon>
        <taxon>Sclerotinia</taxon>
    </lineage>
</organism>
<dbReference type="Proteomes" id="UP000177798">
    <property type="component" value="Chromosome 12"/>
</dbReference>
<sequence length="1001" mass="114305">MQSCLHSSKSGNASSWHRARFSSIISLFQLPTELKYNQGSSSHQLLTISTRYNSTTSKLDELDRDKTSRTFFEHIDYQKSLRIKHWKSKRSSELAAIKLLKSRKNGNWTTSNLNELDEHSKNSLRFIHGALSEPTKGVINYSPLKSLPMRRNFSNRLKKKRRVSSLRFLGTWLDLQDDAAREAYWQKFRSEKARFKVLESALPTILVQHMRRCPLTLDMTLGLRKRGFSIDDLLIWTYILQGRGSDEQTQRLLSSPSRKPTFILLEILRNEIKHVETFRSLLDYTWTRVFSVNSQERAGGSWPEVSESFLEKEAEDLMSFSSPDMELSTFTLLISRLLHHARQLLPSAVVPISHMVPPYLFHNLHRGSMSETLEPKEHGRFSEFLNKLLHALSRPSSSIPFGSMFHNWHAQTVLLSLANRTKPPLTIDRLGYHSVQAVLLATQKTNEESRLANLQARGWPPWRVDQDGMDAQRSSDEDMSRVVFAIRQMKEAGYNTNLRTHVHHILGGQEDDGTPTIHTRSMSKAHIRKLRSLEKSSPLNPRVWSARIVATRDVQEAWSAFKNFHRLGGTPTSSIYHAMMEKIEAENRRTGRFRAVDVLPGQGKEVLPPFSDNFSDFYKEELRPPPTIDVMYETMMTSGIRPESDCLRFLISHARSIAYGIKYLRESAQRDTFLNYLIGHNVDPPAELTSKETRIIYAFITLLCRCADKLVPQAPPQSDLSMFGDDQGHHEKRSNIINSINADGVMPRTLPRSRKSGINPLSHALELIRSSQTRYKPTWYAVLDALARPGIIIDPNIIGDPQDDVNSWRISAAVLQDFHDAGLELDPKGFQLICRCLEKAMLASFRMVEKQTFADAILLVKEEFAKISSTSSKFEFSVLPHKLHGAILHAYVRVLGLAEDLDGLKAVVDWMVLHHNSLLTEAKWTRNGYELLRRTLTATKVFCKGTPYEEEVRELVESVDGWTWPTDEDARGYIEAGPLIESGDGSLVIDEHDEKNLTRMP</sequence>
<name>A0A1D9QGZ0_SCLS1</name>
<dbReference type="VEuPathDB" id="FungiDB:sscle_12g089800"/>
<gene>
    <name evidence="1" type="ORF">sscle_12g089800</name>
</gene>
<protein>
    <submittedName>
        <fullName evidence="1">Uncharacterized protein</fullName>
    </submittedName>
</protein>
<evidence type="ECO:0000313" key="2">
    <source>
        <dbReference type="Proteomes" id="UP000177798"/>
    </source>
</evidence>
<reference evidence="2" key="1">
    <citation type="journal article" date="2017" name="Genome Biol. Evol.">
        <title>The complete genome sequence of the phytopathogenic fungus Sclerotinia sclerotiorum reveals insights into the genome architecture of broad host range pathogens.</title>
        <authorList>
            <person name="Derbyshire M."/>
            <person name="Denton-Giles M."/>
            <person name="Hegedus D."/>
            <person name="Seifbarghy S."/>
            <person name="Rollins J."/>
            <person name="van Kan J."/>
            <person name="Seidl M.F."/>
            <person name="Faino L."/>
            <person name="Mbengue M."/>
            <person name="Navaud O."/>
            <person name="Raffaele S."/>
            <person name="Hammond-Kosack K."/>
            <person name="Heard S."/>
            <person name="Oliver R."/>
        </authorList>
    </citation>
    <scope>NUCLEOTIDE SEQUENCE [LARGE SCALE GENOMIC DNA]</scope>
    <source>
        <strain evidence="2">ATCC 18683 / 1980 / Ss-1</strain>
    </source>
</reference>
<evidence type="ECO:0000313" key="1">
    <source>
        <dbReference type="EMBL" id="APA14210.1"/>
    </source>
</evidence>
<dbReference type="OrthoDB" id="410701at2759"/>
<proteinExistence type="predicted"/>
<accession>A0A1D9QGZ0</accession>